<reference evidence="2 3" key="1">
    <citation type="submission" date="2022-07" db="EMBL/GenBank/DDBJ databases">
        <authorList>
            <person name="Abrouk D."/>
            <person name="Moenne-Loccoz Y."/>
            <person name="Todorovic I."/>
            <person name="Raicevic V."/>
            <person name="Jovicic-Petrovic J."/>
        </authorList>
    </citation>
    <scope>NUCLEOTIDE SEQUENCE [LARGE SCALE GENOMIC DNA]</scope>
    <source>
        <strain evidence="3">IT-P374</strain>
    </source>
</reference>
<evidence type="ECO:0000256" key="1">
    <source>
        <dbReference type="SAM" id="MobiDB-lite"/>
    </source>
</evidence>
<organism evidence="2 3">
    <name type="scientific">Pseudomonas serboccidentalis</name>
    <dbReference type="NCBI Taxonomy" id="2964670"/>
    <lineage>
        <taxon>Bacteria</taxon>
        <taxon>Pseudomonadati</taxon>
        <taxon>Pseudomonadota</taxon>
        <taxon>Gammaproteobacteria</taxon>
        <taxon>Pseudomonadales</taxon>
        <taxon>Pseudomonadaceae</taxon>
        <taxon>Pseudomonas</taxon>
    </lineage>
</organism>
<dbReference type="RefSeq" id="WP_215500024.1">
    <property type="nucleotide sequence ID" value="NZ_CP101655.1"/>
</dbReference>
<feature type="region of interest" description="Disordered" evidence="1">
    <location>
        <begin position="1"/>
        <end position="22"/>
    </location>
</feature>
<dbReference type="Gene3D" id="1.10.530.10">
    <property type="match status" value="1"/>
</dbReference>
<dbReference type="SUPFAM" id="SSF53955">
    <property type="entry name" value="Lysozyme-like"/>
    <property type="match status" value="1"/>
</dbReference>
<name>A0ABY7Z7Q3_9PSED</name>
<protein>
    <submittedName>
        <fullName evidence="2">Lytic transglycosylase domain-containing protein</fullName>
    </submittedName>
</protein>
<dbReference type="InterPro" id="IPR023346">
    <property type="entry name" value="Lysozyme-like_dom_sf"/>
</dbReference>
<dbReference type="EMBL" id="CP101655">
    <property type="protein sequence ID" value="WDR35617.1"/>
    <property type="molecule type" value="Genomic_DNA"/>
</dbReference>
<dbReference type="Proteomes" id="UP001222282">
    <property type="component" value="Chromosome"/>
</dbReference>
<gene>
    <name evidence="2" type="ORF">NN484_24500</name>
</gene>
<proteinExistence type="predicted"/>
<keyword evidence="3" id="KW-1185">Reference proteome</keyword>
<sequence length="187" mass="21098">MSKSKPLATAKKPLTPKADTAPAKIAVDDNQRLKEIRKLVVAHNQSKIDTNTIICQIYMESHFDAKAGLNKHSARGLMQMQEPAVKQVYKYRKKKELGRSPSDKQTDEAFAAGAAFYASPSIWDEVENIKIGTEYMQYWLETTSSIEEAYKKYRGKTNGVYYKKISACAKKLAANPDSMQILRDTLK</sequence>
<evidence type="ECO:0000313" key="2">
    <source>
        <dbReference type="EMBL" id="WDR35617.1"/>
    </source>
</evidence>
<accession>A0ABY7Z7Q3</accession>
<evidence type="ECO:0000313" key="3">
    <source>
        <dbReference type="Proteomes" id="UP001222282"/>
    </source>
</evidence>